<dbReference type="Proteomes" id="UP000220959">
    <property type="component" value="Unassembled WGS sequence"/>
</dbReference>
<proteinExistence type="predicted"/>
<sequence>MTDLELLHLITAPTRYQLLTLLLEYHYCVKALAAKLGISEPAVSQQLQVLKDCGLVTGERLDYQMHYRVDRTRLEQAVRAVAPLLSACQVPQSRLENCACEFAGTCSRRKAGKKA</sequence>
<accession>A0ACC9D1Z1</accession>
<evidence type="ECO:0000313" key="1">
    <source>
        <dbReference type="EMBL" id="PDX62238.1"/>
    </source>
</evidence>
<protein>
    <submittedName>
        <fullName evidence="1">Uncharacterized protein</fullName>
    </submittedName>
</protein>
<gene>
    <name evidence="1" type="ORF">CGS49_02265</name>
</gene>
<dbReference type="EMBL" id="NMTR01000004">
    <property type="protein sequence ID" value="PDX62238.1"/>
    <property type="molecule type" value="Genomic_DNA"/>
</dbReference>
<evidence type="ECO:0000313" key="2">
    <source>
        <dbReference type="Proteomes" id="UP000220959"/>
    </source>
</evidence>
<comment type="caution">
    <text evidence="1">The sequence shown here is derived from an EMBL/GenBank/DDBJ whole genome shotgun (WGS) entry which is preliminary data.</text>
</comment>
<organism evidence="1 2">
    <name type="scientific">Faecalibacterium langellae</name>
    <dbReference type="NCBI Taxonomy" id="3435293"/>
    <lineage>
        <taxon>Bacteria</taxon>
        <taxon>Bacillati</taxon>
        <taxon>Bacillota</taxon>
        <taxon>Clostridia</taxon>
        <taxon>Eubacteriales</taxon>
        <taxon>Oscillospiraceae</taxon>
        <taxon>Faecalibacterium</taxon>
    </lineage>
</organism>
<keyword evidence="2" id="KW-1185">Reference proteome</keyword>
<name>A0ACC9D1Z1_9FIRM</name>
<reference evidence="1 2" key="1">
    <citation type="journal article" date="2017" name="Front. Microbiol.">
        <title>New Insights into the Diversity of the Genus Faecalibacterium.</title>
        <authorList>
            <person name="Benevides L."/>
            <person name="Burman S."/>
            <person name="Martin R."/>
            <person name="Robert V."/>
            <person name="Thomas M."/>
            <person name="Miquel S."/>
            <person name="Chain F."/>
            <person name="Sokol H."/>
            <person name="Bermudez-Humaran L.G."/>
            <person name="Morrison M."/>
            <person name="Langella P."/>
            <person name="Azevedo V.A."/>
            <person name="Chatel J.M."/>
            <person name="Soares S."/>
        </authorList>
    </citation>
    <scope>NUCLEOTIDE SEQUENCE [LARGE SCALE GENOMIC DNA]</scope>
    <source>
        <strain evidence="2">CNCM I-4541</strain>
    </source>
</reference>